<evidence type="ECO:0000313" key="3">
    <source>
        <dbReference type="Proteomes" id="UP000319257"/>
    </source>
</evidence>
<organism evidence="2 3">
    <name type="scientific">Thyridium curvatum</name>
    <dbReference type="NCBI Taxonomy" id="1093900"/>
    <lineage>
        <taxon>Eukaryota</taxon>
        <taxon>Fungi</taxon>
        <taxon>Dikarya</taxon>
        <taxon>Ascomycota</taxon>
        <taxon>Pezizomycotina</taxon>
        <taxon>Sordariomycetes</taxon>
        <taxon>Sordariomycetidae</taxon>
        <taxon>Thyridiales</taxon>
        <taxon>Thyridiaceae</taxon>
        <taxon>Thyridium</taxon>
    </lineage>
</organism>
<dbReference type="STRING" id="1093900.A0A507BAT6"/>
<dbReference type="Proteomes" id="UP000319257">
    <property type="component" value="Unassembled WGS sequence"/>
</dbReference>
<dbReference type="EMBL" id="SKBQ01000001">
    <property type="protein sequence ID" value="TPX15704.1"/>
    <property type="molecule type" value="Genomic_DNA"/>
</dbReference>
<sequence length="65" mass="7004">MPAINTIAIRDAVMSELVKREKSWPAREAGVMVVFCIVGVVAIGLISLFIHKKLAARRAAKASVV</sequence>
<dbReference type="RefSeq" id="XP_030997415.1">
    <property type="nucleotide sequence ID" value="XM_031138128.1"/>
</dbReference>
<feature type="transmembrane region" description="Helical" evidence="1">
    <location>
        <begin position="29"/>
        <end position="50"/>
    </location>
</feature>
<accession>A0A507BAT6</accession>
<evidence type="ECO:0000256" key="1">
    <source>
        <dbReference type="SAM" id="Phobius"/>
    </source>
</evidence>
<evidence type="ECO:0000313" key="2">
    <source>
        <dbReference type="EMBL" id="TPX15704.1"/>
    </source>
</evidence>
<comment type="caution">
    <text evidence="2">The sequence shown here is derived from an EMBL/GenBank/DDBJ whole genome shotgun (WGS) entry which is preliminary data.</text>
</comment>
<name>A0A507BAT6_9PEZI</name>
<dbReference type="InParanoid" id="A0A507BAT6"/>
<keyword evidence="1" id="KW-1133">Transmembrane helix</keyword>
<reference evidence="2 3" key="1">
    <citation type="submission" date="2019-06" db="EMBL/GenBank/DDBJ databases">
        <title>Draft genome sequence of the filamentous fungus Phialemoniopsis curvata isolated from diesel fuel.</title>
        <authorList>
            <person name="Varaljay V.A."/>
            <person name="Lyon W.J."/>
            <person name="Crouch A.L."/>
            <person name="Drake C.E."/>
            <person name="Hollomon J.M."/>
            <person name="Nadeau L.J."/>
            <person name="Nunn H.S."/>
            <person name="Stevenson B.S."/>
            <person name="Bojanowski C.L."/>
            <person name="Crookes-Goodson W.J."/>
        </authorList>
    </citation>
    <scope>NUCLEOTIDE SEQUENCE [LARGE SCALE GENOMIC DNA]</scope>
    <source>
        <strain evidence="2 3">D216</strain>
    </source>
</reference>
<protein>
    <submittedName>
        <fullName evidence="2">Uncharacterized protein</fullName>
    </submittedName>
</protein>
<keyword evidence="1" id="KW-0472">Membrane</keyword>
<keyword evidence="1" id="KW-0812">Transmembrane</keyword>
<gene>
    <name evidence="2" type="ORF">E0L32_000038</name>
</gene>
<dbReference type="AlphaFoldDB" id="A0A507BAT6"/>
<keyword evidence="3" id="KW-1185">Reference proteome</keyword>
<proteinExistence type="predicted"/>
<dbReference type="GeneID" id="41967485"/>